<protein>
    <submittedName>
        <fullName evidence="3">Competence protein ComEA</fullName>
    </submittedName>
</protein>
<dbReference type="NCBIfam" id="TIGR00426">
    <property type="entry name" value="competence protein ComEA helix-hairpin-helix repeat region"/>
    <property type="match status" value="1"/>
</dbReference>
<dbReference type="GO" id="GO:0006281">
    <property type="term" value="P:DNA repair"/>
    <property type="evidence" value="ECO:0007669"/>
    <property type="project" value="InterPro"/>
</dbReference>
<evidence type="ECO:0000259" key="2">
    <source>
        <dbReference type="SMART" id="SM00278"/>
    </source>
</evidence>
<dbReference type="InterPro" id="IPR003583">
    <property type="entry name" value="Hlx-hairpin-Hlx_DNA-bd_motif"/>
</dbReference>
<keyword evidence="4" id="KW-1185">Reference proteome</keyword>
<evidence type="ECO:0000313" key="3">
    <source>
        <dbReference type="EMBL" id="MBB3108947.1"/>
    </source>
</evidence>
<dbReference type="PANTHER" id="PTHR21180:SF32">
    <property type="entry name" value="ENDONUCLEASE_EXONUCLEASE_PHOSPHATASE FAMILY DOMAIN-CONTAINING PROTEIN 1"/>
    <property type="match status" value="1"/>
</dbReference>
<dbReference type="Gene3D" id="1.10.150.320">
    <property type="entry name" value="Photosystem II 12 kDa extrinsic protein"/>
    <property type="match status" value="1"/>
</dbReference>
<organism evidence="3 4">
    <name type="scientific">Paenibacillus phyllosphaerae</name>
    <dbReference type="NCBI Taxonomy" id="274593"/>
    <lineage>
        <taxon>Bacteria</taxon>
        <taxon>Bacillati</taxon>
        <taxon>Bacillota</taxon>
        <taxon>Bacilli</taxon>
        <taxon>Bacillales</taxon>
        <taxon>Paenibacillaceae</taxon>
        <taxon>Paenibacillus</taxon>
    </lineage>
</organism>
<dbReference type="GO" id="GO:0003677">
    <property type="term" value="F:DNA binding"/>
    <property type="evidence" value="ECO:0007669"/>
    <property type="project" value="InterPro"/>
</dbReference>
<proteinExistence type="predicted"/>
<dbReference type="InterPro" id="IPR051675">
    <property type="entry name" value="Endo/Exo/Phosphatase_dom_1"/>
</dbReference>
<evidence type="ECO:0000313" key="4">
    <source>
        <dbReference type="Proteomes" id="UP000570361"/>
    </source>
</evidence>
<accession>A0A7W5AUP3</accession>
<sequence>MSLILLTGAVLLLFAMGETKQNDEPDWVNIEEEVESTLTMLAAADSESGADHAASSQIDTQEAKGTTVSADTAGQDAATTVSAVAPEPTTAASANPATVTEAADQRIDINRATAEELDTLPGIGAAKAQAIVEDRTSNGAYRKVEDLLRVKGIGDKMLEKIKPLIVALP</sequence>
<dbReference type="SUPFAM" id="SSF47781">
    <property type="entry name" value="RuvA domain 2-like"/>
    <property type="match status" value="1"/>
</dbReference>
<feature type="domain" description="Helix-hairpin-helix DNA-binding motif class 1" evidence="2">
    <location>
        <begin position="145"/>
        <end position="164"/>
    </location>
</feature>
<dbReference type="Pfam" id="PF12836">
    <property type="entry name" value="HHH_3"/>
    <property type="match status" value="1"/>
</dbReference>
<dbReference type="AlphaFoldDB" id="A0A7W5AUP3"/>
<dbReference type="GO" id="GO:0015628">
    <property type="term" value="P:protein secretion by the type II secretion system"/>
    <property type="evidence" value="ECO:0007669"/>
    <property type="project" value="TreeGrafter"/>
</dbReference>
<name>A0A7W5AUP3_9BACL</name>
<comment type="caution">
    <text evidence="3">The sequence shown here is derived from an EMBL/GenBank/DDBJ whole genome shotgun (WGS) entry which is preliminary data.</text>
</comment>
<reference evidence="3 4" key="1">
    <citation type="submission" date="2020-08" db="EMBL/GenBank/DDBJ databases">
        <title>Genomic Encyclopedia of Type Strains, Phase III (KMG-III): the genomes of soil and plant-associated and newly described type strains.</title>
        <authorList>
            <person name="Whitman W."/>
        </authorList>
    </citation>
    <scope>NUCLEOTIDE SEQUENCE [LARGE SCALE GENOMIC DNA]</scope>
    <source>
        <strain evidence="3 4">CECT 5862</strain>
    </source>
</reference>
<dbReference type="RefSeq" id="WP_183597590.1">
    <property type="nucleotide sequence ID" value="NZ_JACHXK010000002.1"/>
</dbReference>
<feature type="domain" description="Helix-hairpin-helix DNA-binding motif class 1" evidence="2">
    <location>
        <begin position="115"/>
        <end position="134"/>
    </location>
</feature>
<dbReference type="GO" id="GO:0015627">
    <property type="term" value="C:type II protein secretion system complex"/>
    <property type="evidence" value="ECO:0007669"/>
    <property type="project" value="TreeGrafter"/>
</dbReference>
<feature type="region of interest" description="Disordered" evidence="1">
    <location>
        <begin position="46"/>
        <end position="99"/>
    </location>
</feature>
<dbReference type="EMBL" id="JACHXK010000002">
    <property type="protein sequence ID" value="MBB3108947.1"/>
    <property type="molecule type" value="Genomic_DNA"/>
</dbReference>
<dbReference type="Proteomes" id="UP000570361">
    <property type="component" value="Unassembled WGS sequence"/>
</dbReference>
<dbReference type="SMART" id="SM00278">
    <property type="entry name" value="HhH1"/>
    <property type="match status" value="2"/>
</dbReference>
<gene>
    <name evidence="3" type="ORF">FHS18_000999</name>
</gene>
<dbReference type="InterPro" id="IPR004509">
    <property type="entry name" value="Competence_ComEA_HhH"/>
</dbReference>
<feature type="compositionally biased region" description="Polar residues" evidence="1">
    <location>
        <begin position="54"/>
        <end position="82"/>
    </location>
</feature>
<dbReference type="InterPro" id="IPR010994">
    <property type="entry name" value="RuvA_2-like"/>
</dbReference>
<evidence type="ECO:0000256" key="1">
    <source>
        <dbReference type="SAM" id="MobiDB-lite"/>
    </source>
</evidence>
<dbReference type="PANTHER" id="PTHR21180">
    <property type="entry name" value="ENDONUCLEASE/EXONUCLEASE/PHOSPHATASE FAMILY DOMAIN-CONTAINING PROTEIN 1"/>
    <property type="match status" value="1"/>
</dbReference>